<keyword evidence="6 8" id="KW-0472">Membrane</keyword>
<dbReference type="Proteomes" id="UP000180235">
    <property type="component" value="Chromosome"/>
</dbReference>
<reference evidence="9 10" key="1">
    <citation type="submission" date="2016-10" db="EMBL/GenBank/DDBJ databases">
        <title>Description of Gloeomargarita lithophora gen. nov., sp. nov., a thylakoid-bearing basal-branching cyanobacterium with intracellular carbonates, and proposal for Gloeomargaritales ord. nov.</title>
        <authorList>
            <person name="Moreira D."/>
            <person name="Tavera R."/>
            <person name="Benzerara K."/>
            <person name="Skouri-Panet F."/>
            <person name="Couradeau E."/>
            <person name="Gerard E."/>
            <person name="Loussert C."/>
            <person name="Novelo E."/>
            <person name="Zivanovic Y."/>
            <person name="Lopez-Garcia P."/>
        </authorList>
    </citation>
    <scope>NUCLEOTIDE SEQUENCE [LARGE SCALE GENOMIC DNA]</scope>
    <source>
        <strain evidence="9 10">D10</strain>
    </source>
</reference>
<dbReference type="RefSeq" id="WP_071454615.1">
    <property type="nucleotide sequence ID" value="NZ_CP017675.1"/>
</dbReference>
<evidence type="ECO:0000256" key="3">
    <source>
        <dbReference type="ARBA" id="ARBA00022692"/>
    </source>
</evidence>
<feature type="transmembrane region" description="Helical" evidence="8">
    <location>
        <begin position="263"/>
        <end position="283"/>
    </location>
</feature>
<dbReference type="Pfam" id="PF00654">
    <property type="entry name" value="Voltage_CLC"/>
    <property type="match status" value="1"/>
</dbReference>
<evidence type="ECO:0000313" key="10">
    <source>
        <dbReference type="Proteomes" id="UP000180235"/>
    </source>
</evidence>
<sequence length="443" mass="46891">MTLPESYRPGVVLGAALITGIMVGLVGGGFRQAVSWGTQTRFDLLAALGHSSGGQLGLALGVSVVMVLAGFWLMRWLAPETGGSGIPQIEGFLAGKLPLRSGRVLPVKFVAGWLMLVSGMVLGREGPTIQMGGSMGHLTSRWGQLSQEESRVLVAAGAAAGLTAAFNAPLAGILFVLEEMRPRFQNDTRAYQGITLACVMVMVVVQALGWNETVLPVKIYGAPPWVSLWVFALTGAALGVIGYVFNRGLVLALDILGQSGRRFFSLQAVIFGGLVGVLGYIYQPSLGSNEHLYHPLISGGEQVILWSLDRLAAVPEIWGLFLLRLVMTLLCYGSGAPGGIFAPLLAIATLFSQGLGREVYALFPQWLPEPGILTIAGMGGLVAATVRAPLTAIVLTLEITGNYQLILPLLVTCLTATLTAQYLGGEPIYEVLLARMLGQNRAH</sequence>
<feature type="transmembrane region" description="Helical" evidence="8">
    <location>
        <begin position="228"/>
        <end position="251"/>
    </location>
</feature>
<feature type="transmembrane region" description="Helical" evidence="8">
    <location>
        <begin position="152"/>
        <end position="177"/>
    </location>
</feature>
<keyword evidence="7" id="KW-0868">Chloride</keyword>
<dbReference type="InterPro" id="IPR001807">
    <property type="entry name" value="ClC"/>
</dbReference>
<feature type="transmembrane region" description="Helical" evidence="8">
    <location>
        <begin position="371"/>
        <end position="393"/>
    </location>
</feature>
<organism evidence="9 10">
    <name type="scientific">Gloeomargarita lithophora Alchichica-D10</name>
    <dbReference type="NCBI Taxonomy" id="1188229"/>
    <lineage>
        <taxon>Bacteria</taxon>
        <taxon>Bacillati</taxon>
        <taxon>Cyanobacteriota</taxon>
        <taxon>Cyanophyceae</taxon>
        <taxon>Gloeomargaritales</taxon>
        <taxon>Gloeomargaritaceae</taxon>
        <taxon>Gloeomargarita</taxon>
    </lineage>
</organism>
<dbReference type="CDD" id="cd01031">
    <property type="entry name" value="EriC"/>
    <property type="match status" value="1"/>
</dbReference>
<keyword evidence="4 8" id="KW-1133">Transmembrane helix</keyword>
<protein>
    <submittedName>
        <fullName evidence="9">Chloride channel protein</fullName>
    </submittedName>
</protein>
<feature type="transmembrane region" description="Helical" evidence="8">
    <location>
        <begin position="330"/>
        <end position="351"/>
    </location>
</feature>
<feature type="transmembrane region" description="Helical" evidence="8">
    <location>
        <begin position="105"/>
        <end position="123"/>
    </location>
</feature>
<feature type="transmembrane region" description="Helical" evidence="8">
    <location>
        <begin position="405"/>
        <end position="423"/>
    </location>
</feature>
<dbReference type="PRINTS" id="PR00762">
    <property type="entry name" value="CLCHANNEL"/>
</dbReference>
<dbReference type="SUPFAM" id="SSF81340">
    <property type="entry name" value="Clc chloride channel"/>
    <property type="match status" value="1"/>
</dbReference>
<dbReference type="OrthoDB" id="9812438at2"/>
<evidence type="ECO:0000256" key="1">
    <source>
        <dbReference type="ARBA" id="ARBA00004141"/>
    </source>
</evidence>
<dbReference type="GO" id="GO:0005886">
    <property type="term" value="C:plasma membrane"/>
    <property type="evidence" value="ECO:0007669"/>
    <property type="project" value="TreeGrafter"/>
</dbReference>
<gene>
    <name evidence="9" type="ORF">GlitD10_1798</name>
</gene>
<dbReference type="KEGG" id="glt:GlitD10_1798"/>
<feature type="transmembrane region" description="Helical" evidence="8">
    <location>
        <begin position="303"/>
        <end position="323"/>
    </location>
</feature>
<dbReference type="PANTHER" id="PTHR45711:SF6">
    <property type="entry name" value="CHLORIDE CHANNEL PROTEIN"/>
    <property type="match status" value="1"/>
</dbReference>
<dbReference type="InterPro" id="IPR014743">
    <property type="entry name" value="Cl-channel_core"/>
</dbReference>
<evidence type="ECO:0000313" key="9">
    <source>
        <dbReference type="EMBL" id="APB34124.1"/>
    </source>
</evidence>
<comment type="subcellular location">
    <subcellularLocation>
        <location evidence="1">Membrane</location>
        <topology evidence="1">Multi-pass membrane protein</topology>
    </subcellularLocation>
</comment>
<evidence type="ECO:0000256" key="8">
    <source>
        <dbReference type="SAM" id="Phobius"/>
    </source>
</evidence>
<feature type="transmembrane region" description="Helical" evidence="8">
    <location>
        <begin position="54"/>
        <end position="74"/>
    </location>
</feature>
<dbReference type="EMBL" id="CP017675">
    <property type="protein sequence ID" value="APB34124.1"/>
    <property type="molecule type" value="Genomic_DNA"/>
</dbReference>
<keyword evidence="2" id="KW-0813">Transport</keyword>
<dbReference type="Gene3D" id="1.10.3080.10">
    <property type="entry name" value="Clc chloride channel"/>
    <property type="match status" value="1"/>
</dbReference>
<dbReference type="STRING" id="1188229.GlitD10_1798"/>
<evidence type="ECO:0000256" key="6">
    <source>
        <dbReference type="ARBA" id="ARBA00023136"/>
    </source>
</evidence>
<keyword evidence="10" id="KW-1185">Reference proteome</keyword>
<evidence type="ECO:0000256" key="2">
    <source>
        <dbReference type="ARBA" id="ARBA00022448"/>
    </source>
</evidence>
<evidence type="ECO:0000256" key="5">
    <source>
        <dbReference type="ARBA" id="ARBA00023065"/>
    </source>
</evidence>
<accession>A0A1J0ADW4</accession>
<dbReference type="AlphaFoldDB" id="A0A1J0ADW4"/>
<keyword evidence="5" id="KW-0406">Ion transport</keyword>
<evidence type="ECO:0000256" key="4">
    <source>
        <dbReference type="ARBA" id="ARBA00022989"/>
    </source>
</evidence>
<evidence type="ECO:0000256" key="7">
    <source>
        <dbReference type="ARBA" id="ARBA00023214"/>
    </source>
</evidence>
<dbReference type="NCBIfam" id="NF003640">
    <property type="entry name" value="PRK05277.1"/>
    <property type="match status" value="1"/>
</dbReference>
<name>A0A1J0ADW4_9CYAN</name>
<dbReference type="PANTHER" id="PTHR45711">
    <property type="entry name" value="CHLORIDE CHANNEL PROTEIN"/>
    <property type="match status" value="1"/>
</dbReference>
<keyword evidence="3 8" id="KW-0812">Transmembrane</keyword>
<feature type="transmembrane region" description="Helical" evidence="8">
    <location>
        <begin position="189"/>
        <end position="208"/>
    </location>
</feature>
<proteinExistence type="predicted"/>
<dbReference type="GO" id="GO:0005247">
    <property type="term" value="F:voltage-gated chloride channel activity"/>
    <property type="evidence" value="ECO:0007669"/>
    <property type="project" value="TreeGrafter"/>
</dbReference>
<feature type="transmembrane region" description="Helical" evidence="8">
    <location>
        <begin position="12"/>
        <end position="34"/>
    </location>
</feature>